<feature type="region of interest" description="Disordered" evidence="1">
    <location>
        <begin position="621"/>
        <end position="728"/>
    </location>
</feature>
<reference evidence="3" key="1">
    <citation type="submission" date="2023-03" db="UniProtKB">
        <authorList>
            <consortium name="WormBaseParasite"/>
        </authorList>
    </citation>
    <scope>IDENTIFICATION</scope>
</reference>
<feature type="compositionally biased region" description="Polar residues" evidence="1">
    <location>
        <begin position="622"/>
        <end position="646"/>
    </location>
</feature>
<dbReference type="AlphaFoldDB" id="A0A9J2Q8S4"/>
<dbReference type="WBParaSite" id="ALUE_0001791401-mRNA-1">
    <property type="protein sequence ID" value="ALUE_0001791401-mRNA-1"/>
    <property type="gene ID" value="ALUE_0001791401"/>
</dbReference>
<feature type="region of interest" description="Disordered" evidence="1">
    <location>
        <begin position="430"/>
        <end position="463"/>
    </location>
</feature>
<feature type="compositionally biased region" description="Polar residues" evidence="1">
    <location>
        <begin position="668"/>
        <end position="694"/>
    </location>
</feature>
<sequence length="741" mass="79789">MDAANQSAAVTNGLNDVLSATNMHVGLSAATLTTALSAQLPAVLTSTSSAGQSTSIPYLPWPPQQPTINVPFFDANLYKTVNLDVQPSCLPNGMDLPLNDITTLRFFFNMGVNHSRAVLLNHHVQQALTSLQSQQSNAAHMQSFVSNASINSQNPIGISTNVLQNDQQLQLLNQFRAQQLLVSQKMNTSEKIREAQQHATKTHPSLSSKSHPNAAAASLIGNAASLSAPLESLLLQNATKTHPSLSSKSHPNAAAASLIGNAASLSAPLESLLLQNVLLTNANGIDLTHLRYQPALSTSTPGLLAVSSTNGSMQTQAHELIKPIAMSANDVATNPQPNGTISPRPPIPVDPAPQSESLIERTIRLVEQNSLTAQQLNELQQQALLSLRQSVDSSSALQAAQISTAATAGQQSHDGLHTQQLTNLLTTAATRQSTSPAIHPFTPSPIRPTPTHPPTTTRDDIPPSHSLLAATEMHYNETFKKTQGLLHDSNDARSVPTISSHDHSSSKISTVESKSGDQDEQRSTTLHPQVMINLLNGVLSKVKNELHHQGVGVHLDATGRPIDFSARPVDPIFRRAREQLESSREYRDATSPSNHHINVDRTPRRPSFSLKEAEVVRLASERIQNTTAHPKANITSTETLTSSSGKVINVGKSSPPQTSTTSSDSNTFNKQESRTSMSPPKSIASPSTIATNTVVCADSEECRSKEEKTTERSNEKTVLDDYSRDYSPDEKRLRIALIEEE</sequence>
<feature type="region of interest" description="Disordered" evidence="1">
    <location>
        <begin position="580"/>
        <end position="608"/>
    </location>
</feature>
<evidence type="ECO:0000313" key="3">
    <source>
        <dbReference type="WBParaSite" id="ALUE_0001791401-mRNA-1"/>
    </source>
</evidence>
<keyword evidence="2" id="KW-1185">Reference proteome</keyword>
<feature type="compositionally biased region" description="Basic and acidic residues" evidence="1">
    <location>
        <begin position="700"/>
        <end position="728"/>
    </location>
</feature>
<feature type="compositionally biased region" description="Polar residues" evidence="1">
    <location>
        <begin position="197"/>
        <end position="211"/>
    </location>
</feature>
<feature type="region of interest" description="Disordered" evidence="1">
    <location>
        <begin position="489"/>
        <end position="526"/>
    </location>
</feature>
<feature type="compositionally biased region" description="Pro residues" evidence="1">
    <location>
        <begin position="442"/>
        <end position="453"/>
    </location>
</feature>
<organism evidence="2 3">
    <name type="scientific">Ascaris lumbricoides</name>
    <name type="common">Giant roundworm</name>
    <dbReference type="NCBI Taxonomy" id="6252"/>
    <lineage>
        <taxon>Eukaryota</taxon>
        <taxon>Metazoa</taxon>
        <taxon>Ecdysozoa</taxon>
        <taxon>Nematoda</taxon>
        <taxon>Chromadorea</taxon>
        <taxon>Rhabditida</taxon>
        <taxon>Spirurina</taxon>
        <taxon>Ascaridomorpha</taxon>
        <taxon>Ascaridoidea</taxon>
        <taxon>Ascarididae</taxon>
        <taxon>Ascaris</taxon>
    </lineage>
</organism>
<proteinExistence type="predicted"/>
<evidence type="ECO:0000313" key="2">
    <source>
        <dbReference type="Proteomes" id="UP000036681"/>
    </source>
</evidence>
<protein>
    <submittedName>
        <fullName evidence="3">Uncharacterized protein</fullName>
    </submittedName>
</protein>
<accession>A0A9J2Q8S4</accession>
<feature type="region of interest" description="Disordered" evidence="1">
    <location>
        <begin position="188"/>
        <end position="213"/>
    </location>
</feature>
<evidence type="ECO:0000256" key="1">
    <source>
        <dbReference type="SAM" id="MobiDB-lite"/>
    </source>
</evidence>
<dbReference type="Proteomes" id="UP000036681">
    <property type="component" value="Unplaced"/>
</dbReference>
<name>A0A9J2Q8S4_ASCLU</name>
<feature type="compositionally biased region" description="Low complexity" evidence="1">
    <location>
        <begin position="653"/>
        <end position="667"/>
    </location>
</feature>